<sequence length="196" mass="22191">MHLPQTNSSANSASLPARLSGHTAIRDSANLVETDQYDELQRARVIRCEDFTQPTIDPEPQDMSGVCVYLPLFHLAEIDILKTIRPKRSFKVRVSEQTWFLTIAGRGLELSPISRDCQVLQKITHTGLGGEVIGRLTNWIQTSNELAELDMLRDDVDTMSFSRREKWAGQIKQAIEHLHSQGVIWDIANPRNVMID</sequence>
<proteinExistence type="predicted"/>
<dbReference type="STRING" id="1745343.A0A2J6QPA1"/>
<keyword evidence="2" id="KW-1185">Reference proteome</keyword>
<evidence type="ECO:0000313" key="1">
    <source>
        <dbReference type="EMBL" id="PMD28096.1"/>
    </source>
</evidence>
<evidence type="ECO:0000313" key="2">
    <source>
        <dbReference type="Proteomes" id="UP000235672"/>
    </source>
</evidence>
<dbReference type="OrthoDB" id="4062651at2759"/>
<dbReference type="AlphaFoldDB" id="A0A2J6QPA1"/>
<protein>
    <recommendedName>
        <fullName evidence="3">Protein kinase domain-containing protein</fullName>
    </recommendedName>
</protein>
<dbReference type="EMBL" id="KZ613464">
    <property type="protein sequence ID" value="PMD28096.1"/>
    <property type="molecule type" value="Genomic_DNA"/>
</dbReference>
<dbReference type="Proteomes" id="UP000235672">
    <property type="component" value="Unassembled WGS sequence"/>
</dbReference>
<gene>
    <name evidence="1" type="ORF">NA56DRAFT_695848</name>
</gene>
<name>A0A2J6QPA1_9HELO</name>
<accession>A0A2J6QPA1</accession>
<reference evidence="1 2" key="1">
    <citation type="submission" date="2016-05" db="EMBL/GenBank/DDBJ databases">
        <title>A degradative enzymes factory behind the ericoid mycorrhizal symbiosis.</title>
        <authorList>
            <consortium name="DOE Joint Genome Institute"/>
            <person name="Martino E."/>
            <person name="Morin E."/>
            <person name="Grelet G."/>
            <person name="Kuo A."/>
            <person name="Kohler A."/>
            <person name="Daghino S."/>
            <person name="Barry K."/>
            <person name="Choi C."/>
            <person name="Cichocki N."/>
            <person name="Clum A."/>
            <person name="Copeland A."/>
            <person name="Hainaut M."/>
            <person name="Haridas S."/>
            <person name="Labutti K."/>
            <person name="Lindquist E."/>
            <person name="Lipzen A."/>
            <person name="Khouja H.-R."/>
            <person name="Murat C."/>
            <person name="Ohm R."/>
            <person name="Olson A."/>
            <person name="Spatafora J."/>
            <person name="Veneault-Fourrey C."/>
            <person name="Henrissat B."/>
            <person name="Grigoriev I."/>
            <person name="Martin F."/>
            <person name="Perotto S."/>
        </authorList>
    </citation>
    <scope>NUCLEOTIDE SEQUENCE [LARGE SCALE GENOMIC DNA]</scope>
    <source>
        <strain evidence="1 2">UAMH 7357</strain>
    </source>
</reference>
<organism evidence="1 2">
    <name type="scientific">Hyaloscypha hepaticicola</name>
    <dbReference type="NCBI Taxonomy" id="2082293"/>
    <lineage>
        <taxon>Eukaryota</taxon>
        <taxon>Fungi</taxon>
        <taxon>Dikarya</taxon>
        <taxon>Ascomycota</taxon>
        <taxon>Pezizomycotina</taxon>
        <taxon>Leotiomycetes</taxon>
        <taxon>Helotiales</taxon>
        <taxon>Hyaloscyphaceae</taxon>
        <taxon>Hyaloscypha</taxon>
    </lineage>
</organism>
<evidence type="ECO:0008006" key="3">
    <source>
        <dbReference type="Google" id="ProtNLM"/>
    </source>
</evidence>